<gene>
    <name evidence="2" type="ORF">SAMN05421666_0645</name>
</gene>
<dbReference type="Gene3D" id="3.40.630.30">
    <property type="match status" value="1"/>
</dbReference>
<evidence type="ECO:0000259" key="1">
    <source>
        <dbReference type="PROSITE" id="PS51186"/>
    </source>
</evidence>
<organism evidence="2 3">
    <name type="scientific">Roseovarius nanhaiticus</name>
    <dbReference type="NCBI Taxonomy" id="573024"/>
    <lineage>
        <taxon>Bacteria</taxon>
        <taxon>Pseudomonadati</taxon>
        <taxon>Pseudomonadota</taxon>
        <taxon>Alphaproteobacteria</taxon>
        <taxon>Rhodobacterales</taxon>
        <taxon>Roseobacteraceae</taxon>
        <taxon>Roseovarius</taxon>
    </lineage>
</organism>
<dbReference type="Proteomes" id="UP000186019">
    <property type="component" value="Unassembled WGS sequence"/>
</dbReference>
<protein>
    <submittedName>
        <fullName evidence="2">Protein N-acetyltransferase, RimJ/RimL family</fullName>
    </submittedName>
</protein>
<dbReference type="RefSeq" id="WP_076530911.1">
    <property type="nucleotide sequence ID" value="NZ_FOAC01000001.1"/>
</dbReference>
<dbReference type="GO" id="GO:0016747">
    <property type="term" value="F:acyltransferase activity, transferring groups other than amino-acyl groups"/>
    <property type="evidence" value="ECO:0007669"/>
    <property type="project" value="InterPro"/>
</dbReference>
<dbReference type="Pfam" id="PF13302">
    <property type="entry name" value="Acetyltransf_3"/>
    <property type="match status" value="1"/>
</dbReference>
<dbReference type="EMBL" id="FTNV01000001">
    <property type="protein sequence ID" value="SIR93547.1"/>
    <property type="molecule type" value="Genomic_DNA"/>
</dbReference>
<dbReference type="STRING" id="573024.SAMN05216208_1490"/>
<proteinExistence type="predicted"/>
<dbReference type="PROSITE" id="PS51186">
    <property type="entry name" value="GNAT"/>
    <property type="match status" value="1"/>
</dbReference>
<feature type="domain" description="N-acetyltransferase" evidence="1">
    <location>
        <begin position="13"/>
        <end position="170"/>
    </location>
</feature>
<evidence type="ECO:0000313" key="2">
    <source>
        <dbReference type="EMBL" id="SIR93547.1"/>
    </source>
</evidence>
<dbReference type="AlphaFoldDB" id="A0A1N7EZQ3"/>
<keyword evidence="3" id="KW-1185">Reference proteome</keyword>
<sequence>MLNAIPRLETERLILRGPAEQDIEPTIAFLMDPTRSEGFGTEPNRSRAWRWFAMNLGHWALRGYGYFIIEDKASSLPCGLVGIWAPEGWPEPELGYVVFDGFEGRGIAYEAAIRAREWAYTDLGLDSLGSHIVPGNARSIALAERMGARYERTYTNPYMGEDMIYRHPSPAELGLAAAGAKEGRG</sequence>
<evidence type="ECO:0000313" key="3">
    <source>
        <dbReference type="Proteomes" id="UP000186019"/>
    </source>
</evidence>
<dbReference type="SUPFAM" id="SSF55729">
    <property type="entry name" value="Acyl-CoA N-acyltransferases (Nat)"/>
    <property type="match status" value="1"/>
</dbReference>
<accession>A0A1N7EZQ3</accession>
<dbReference type="InterPro" id="IPR051531">
    <property type="entry name" value="N-acetyltransferase"/>
</dbReference>
<dbReference type="OrthoDB" id="6293260at2"/>
<name>A0A1N7EZQ3_9RHOB</name>
<reference evidence="3" key="1">
    <citation type="submission" date="2017-01" db="EMBL/GenBank/DDBJ databases">
        <authorList>
            <person name="Varghese N."/>
            <person name="Submissions S."/>
        </authorList>
    </citation>
    <scope>NUCLEOTIDE SEQUENCE [LARGE SCALE GENOMIC DNA]</scope>
    <source>
        <strain evidence="3">DSM 29590</strain>
    </source>
</reference>
<keyword evidence="2" id="KW-0808">Transferase</keyword>
<dbReference type="PANTHER" id="PTHR43792">
    <property type="entry name" value="GNAT FAMILY, PUTATIVE (AFU_ORTHOLOGUE AFUA_3G00765)-RELATED-RELATED"/>
    <property type="match status" value="1"/>
</dbReference>
<dbReference type="PANTHER" id="PTHR43792:SF1">
    <property type="entry name" value="N-ACETYLTRANSFERASE DOMAIN-CONTAINING PROTEIN"/>
    <property type="match status" value="1"/>
</dbReference>
<dbReference type="InterPro" id="IPR016181">
    <property type="entry name" value="Acyl_CoA_acyltransferase"/>
</dbReference>
<dbReference type="InterPro" id="IPR000182">
    <property type="entry name" value="GNAT_dom"/>
</dbReference>